<dbReference type="SMART" id="SM01152">
    <property type="entry name" value="DUF167"/>
    <property type="match status" value="1"/>
</dbReference>
<dbReference type="eggNOG" id="COG1872">
    <property type="taxonomic scope" value="Bacteria"/>
</dbReference>
<sequence>MSSERRIVTVTVKPGSRRGPSVEAAEDGSLTVCVREPAVEGRATAAAAVVLAKHLGVAKSRVALVSGATSRVKRFAVFD</sequence>
<dbReference type="STRING" id="679197.HMPREF9336_03361"/>
<dbReference type="AlphaFoldDB" id="E5XV39"/>
<protein>
    <submittedName>
        <fullName evidence="2">Uncharacterized protein</fullName>
    </submittedName>
</protein>
<proteinExistence type="inferred from homology"/>
<evidence type="ECO:0000313" key="3">
    <source>
        <dbReference type="Proteomes" id="UP000004816"/>
    </source>
</evidence>
<dbReference type="Gene3D" id="3.30.1200.10">
    <property type="entry name" value="YggU-like"/>
    <property type="match status" value="1"/>
</dbReference>
<evidence type="ECO:0000313" key="2">
    <source>
        <dbReference type="EMBL" id="EFV11744.1"/>
    </source>
</evidence>
<dbReference type="NCBIfam" id="TIGR00251">
    <property type="entry name" value="DUF167 family protein"/>
    <property type="match status" value="1"/>
</dbReference>
<dbReference type="Pfam" id="PF02594">
    <property type="entry name" value="DUF167"/>
    <property type="match status" value="1"/>
</dbReference>
<dbReference type="SUPFAM" id="SSF69786">
    <property type="entry name" value="YggU-like"/>
    <property type="match status" value="1"/>
</dbReference>
<dbReference type="RefSeq" id="WP_007472316.1">
    <property type="nucleotide sequence ID" value="NZ_KI391953.1"/>
</dbReference>
<dbReference type="OrthoDB" id="9801878at2"/>
<accession>E5XV39</accession>
<dbReference type="EMBL" id="ACZI02000001">
    <property type="protein sequence ID" value="EFV11744.1"/>
    <property type="molecule type" value="Genomic_DNA"/>
</dbReference>
<organism evidence="2 3">
    <name type="scientific">Segniliparus rugosus (strain ATCC BAA-974 / DSM 45345 / CCUG 50838 / CIP 108380 / JCM 13579 / CDC 945)</name>
    <dbReference type="NCBI Taxonomy" id="679197"/>
    <lineage>
        <taxon>Bacteria</taxon>
        <taxon>Bacillati</taxon>
        <taxon>Actinomycetota</taxon>
        <taxon>Actinomycetes</taxon>
        <taxon>Mycobacteriales</taxon>
        <taxon>Segniliparaceae</taxon>
        <taxon>Segniliparus</taxon>
    </lineage>
</organism>
<dbReference type="InterPro" id="IPR036591">
    <property type="entry name" value="YggU-like_sf"/>
</dbReference>
<comment type="caution">
    <text evidence="2">The sequence shown here is derived from an EMBL/GenBank/DDBJ whole genome shotgun (WGS) entry which is preliminary data.</text>
</comment>
<comment type="similarity">
    <text evidence="1">Belongs to the UPF0235 family.</text>
</comment>
<dbReference type="InterPro" id="IPR003746">
    <property type="entry name" value="DUF167"/>
</dbReference>
<dbReference type="HOGENOM" id="CLU_130694_5_3_11"/>
<keyword evidence="3" id="KW-1185">Reference proteome</keyword>
<evidence type="ECO:0000256" key="1">
    <source>
        <dbReference type="ARBA" id="ARBA00010364"/>
    </source>
</evidence>
<dbReference type="Proteomes" id="UP000004816">
    <property type="component" value="Unassembled WGS sequence"/>
</dbReference>
<gene>
    <name evidence="2" type="ORF">HMPREF9336_03361</name>
</gene>
<name>E5XV39_SEGRC</name>
<reference evidence="2 3" key="1">
    <citation type="journal article" date="2011" name="Stand. Genomic Sci.">
        <title>High quality draft genome sequence of Segniliparus rugosus CDC 945(T)= (ATCC BAA-974(T)).</title>
        <authorList>
            <person name="Earl A.M."/>
            <person name="Desjardins C.A."/>
            <person name="Fitzgerald M.G."/>
            <person name="Arachchi H.M."/>
            <person name="Zeng Q."/>
            <person name="Mehta T."/>
            <person name="Griggs A."/>
            <person name="Birren B.W."/>
            <person name="Toney N.C."/>
            <person name="Carr J."/>
            <person name="Posey J."/>
            <person name="Butler W.R."/>
        </authorList>
    </citation>
    <scope>NUCLEOTIDE SEQUENCE [LARGE SCALE GENOMIC DNA]</scope>
    <source>
        <strain evidence="3">ATCC BAA-974 / DSM 45345 / CCUG 50838 / CIP 108380 / JCM 13579 / CDC 945</strain>
    </source>
</reference>